<comment type="subcellular location">
    <subcellularLocation>
        <location evidence="1">Cell membrane</location>
        <topology evidence="1">Peripheral membrane protein</topology>
    </subcellularLocation>
</comment>
<dbReference type="Pfam" id="PF00005">
    <property type="entry name" value="ABC_tran"/>
    <property type="match status" value="1"/>
</dbReference>
<keyword evidence="6 9" id="KW-0067">ATP-binding</keyword>
<dbReference type="Gene3D" id="3.40.50.300">
    <property type="entry name" value="P-loop containing nucleotide triphosphate hydrolases"/>
    <property type="match status" value="1"/>
</dbReference>
<reference evidence="10" key="1">
    <citation type="journal article" date="2019" name="Int. J. Syst. Evol. Microbiol.">
        <title>The Global Catalogue of Microorganisms (GCM) 10K type strain sequencing project: providing services to taxonomists for standard genome sequencing and annotation.</title>
        <authorList>
            <consortium name="The Broad Institute Genomics Platform"/>
            <consortium name="The Broad Institute Genome Sequencing Center for Infectious Disease"/>
            <person name="Wu L."/>
            <person name="Ma J."/>
        </authorList>
    </citation>
    <scope>NUCLEOTIDE SEQUENCE [LARGE SCALE GENOMIC DNA]</scope>
    <source>
        <strain evidence="10">CGMCC 1.19032</strain>
    </source>
</reference>
<dbReference type="RefSeq" id="WP_338031690.1">
    <property type="nucleotide sequence ID" value="NZ_JAFBFD010000043.1"/>
</dbReference>
<evidence type="ECO:0000256" key="5">
    <source>
        <dbReference type="ARBA" id="ARBA00022741"/>
    </source>
</evidence>
<dbReference type="InterPro" id="IPR003439">
    <property type="entry name" value="ABC_transporter-like_ATP-bd"/>
</dbReference>
<organism evidence="9 10">
    <name type="scientific">Enterococcus lemanii</name>
    <dbReference type="NCBI Taxonomy" id="1159752"/>
    <lineage>
        <taxon>Bacteria</taxon>
        <taxon>Bacillati</taxon>
        <taxon>Bacillota</taxon>
        <taxon>Bacilli</taxon>
        <taxon>Lactobacillales</taxon>
        <taxon>Enterococcaceae</taxon>
        <taxon>Enterococcus</taxon>
    </lineage>
</organism>
<dbReference type="InterPro" id="IPR050388">
    <property type="entry name" value="ABC_Ni/Peptide_Import"/>
</dbReference>
<evidence type="ECO:0000259" key="8">
    <source>
        <dbReference type="PROSITE" id="PS50893"/>
    </source>
</evidence>
<proteinExistence type="inferred from homology"/>
<dbReference type="SUPFAM" id="SSF52540">
    <property type="entry name" value="P-loop containing nucleoside triphosphate hydrolases"/>
    <property type="match status" value="1"/>
</dbReference>
<evidence type="ECO:0000256" key="1">
    <source>
        <dbReference type="ARBA" id="ARBA00004202"/>
    </source>
</evidence>
<keyword evidence="3" id="KW-0813">Transport</keyword>
<comment type="caution">
    <text evidence="9">The sequence shown here is derived from an EMBL/GenBank/DDBJ whole genome shotgun (WGS) entry which is preliminary data.</text>
</comment>
<evidence type="ECO:0000256" key="4">
    <source>
        <dbReference type="ARBA" id="ARBA00022475"/>
    </source>
</evidence>
<gene>
    <name evidence="9" type="ORF">ACFO5I_10180</name>
</gene>
<feature type="domain" description="ABC transporter" evidence="8">
    <location>
        <begin position="6"/>
        <end position="248"/>
    </location>
</feature>
<dbReference type="InterPro" id="IPR027417">
    <property type="entry name" value="P-loop_NTPase"/>
</dbReference>
<keyword evidence="4" id="KW-1003">Cell membrane</keyword>
<dbReference type="PANTHER" id="PTHR43297:SF2">
    <property type="entry name" value="DIPEPTIDE TRANSPORT ATP-BINDING PROTEIN DPPD"/>
    <property type="match status" value="1"/>
</dbReference>
<evidence type="ECO:0000256" key="7">
    <source>
        <dbReference type="ARBA" id="ARBA00023136"/>
    </source>
</evidence>
<dbReference type="EMBL" id="JBHSGS010000056">
    <property type="protein sequence ID" value="MFC4720094.1"/>
    <property type="molecule type" value="Genomic_DNA"/>
</dbReference>
<dbReference type="InterPro" id="IPR003593">
    <property type="entry name" value="AAA+_ATPase"/>
</dbReference>
<evidence type="ECO:0000256" key="2">
    <source>
        <dbReference type="ARBA" id="ARBA00005417"/>
    </source>
</evidence>
<evidence type="ECO:0000256" key="6">
    <source>
        <dbReference type="ARBA" id="ARBA00022840"/>
    </source>
</evidence>
<accession>A0ABV9MYI6</accession>
<protein>
    <submittedName>
        <fullName evidence="9">ABC transporter ATP-binding protein</fullName>
    </submittedName>
</protein>
<dbReference type="PROSITE" id="PS00211">
    <property type="entry name" value="ABC_TRANSPORTER_1"/>
    <property type="match status" value="1"/>
</dbReference>
<keyword evidence="5" id="KW-0547">Nucleotide-binding</keyword>
<dbReference type="CDD" id="cd03257">
    <property type="entry name" value="ABC_NikE_OppD_transporters"/>
    <property type="match status" value="1"/>
</dbReference>
<evidence type="ECO:0000313" key="10">
    <source>
        <dbReference type="Proteomes" id="UP001595969"/>
    </source>
</evidence>
<dbReference type="GO" id="GO:0005524">
    <property type="term" value="F:ATP binding"/>
    <property type="evidence" value="ECO:0007669"/>
    <property type="project" value="UniProtKB-KW"/>
</dbReference>
<dbReference type="PROSITE" id="PS50893">
    <property type="entry name" value="ABC_TRANSPORTER_2"/>
    <property type="match status" value="1"/>
</dbReference>
<keyword evidence="10" id="KW-1185">Reference proteome</keyword>
<dbReference type="PANTHER" id="PTHR43297">
    <property type="entry name" value="OLIGOPEPTIDE TRANSPORT ATP-BINDING PROTEIN APPD"/>
    <property type="match status" value="1"/>
</dbReference>
<dbReference type="Proteomes" id="UP001595969">
    <property type="component" value="Unassembled WGS sequence"/>
</dbReference>
<dbReference type="SMART" id="SM00382">
    <property type="entry name" value="AAA"/>
    <property type="match status" value="1"/>
</dbReference>
<comment type="similarity">
    <text evidence="2">Belongs to the ABC transporter superfamily.</text>
</comment>
<dbReference type="InterPro" id="IPR017871">
    <property type="entry name" value="ABC_transporter-like_CS"/>
</dbReference>
<name>A0ABV9MYI6_9ENTE</name>
<evidence type="ECO:0000313" key="9">
    <source>
        <dbReference type="EMBL" id="MFC4720094.1"/>
    </source>
</evidence>
<keyword evidence="7" id="KW-0472">Membrane</keyword>
<evidence type="ECO:0000256" key="3">
    <source>
        <dbReference type="ARBA" id="ARBA00022448"/>
    </source>
</evidence>
<sequence>MTDYLLEVQGLTTLLQTKKVTQTIVNEVDLMIPRGQVVGIVGESGSGKSITMKSLMNLLPDQMTASFSSFIFNGQKLEKAKKLPIAMIFQDPMTSLNPLRTIGYHLIEVIQRKQKLSKKAAQKLAILELEKVGIPLAQTRIRQYPHELSGGMRQRVMIAMALLAQPQLLIADEPTTALDVTIQAQILALIQNLQQSENLSVILVTHDLGIVAGMCDLLKVMYQGRIVEEGTVEEIFYDARHPYTKQLLEAAHLGEKENPGVLFDYQVNLADSLVKQTFSDTHHVWVNQEEAHLI</sequence>